<evidence type="ECO:0000313" key="3">
    <source>
        <dbReference type="Proteomes" id="UP001165667"/>
    </source>
</evidence>
<comment type="caution">
    <text evidence="2">The sequence shown here is derived from an EMBL/GenBank/DDBJ whole genome shotgun (WGS) entry which is preliminary data.</text>
</comment>
<dbReference type="PANTHER" id="PTHR31088:SF6">
    <property type="entry name" value="PHAGE SHOCK PROTEIN A"/>
    <property type="match status" value="1"/>
</dbReference>
<organism evidence="2 3">
    <name type="scientific">Lichenifustis flavocetrariae</name>
    <dbReference type="NCBI Taxonomy" id="2949735"/>
    <lineage>
        <taxon>Bacteria</taxon>
        <taxon>Pseudomonadati</taxon>
        <taxon>Pseudomonadota</taxon>
        <taxon>Alphaproteobacteria</taxon>
        <taxon>Hyphomicrobiales</taxon>
        <taxon>Lichenihabitantaceae</taxon>
        <taxon>Lichenifustis</taxon>
    </lineage>
</organism>
<gene>
    <name evidence="2" type="ORF">M8523_34395</name>
</gene>
<dbReference type="InterPro" id="IPR007157">
    <property type="entry name" value="PspA_VIPP1"/>
</dbReference>
<dbReference type="EMBL" id="JAMOIM010000078">
    <property type="protein sequence ID" value="MCW6512960.1"/>
    <property type="molecule type" value="Genomic_DNA"/>
</dbReference>
<proteinExistence type="inferred from homology"/>
<comment type="similarity">
    <text evidence="1">Belongs to the PspA/Vipp/IM30 family.</text>
</comment>
<evidence type="ECO:0000256" key="1">
    <source>
        <dbReference type="ARBA" id="ARBA00043985"/>
    </source>
</evidence>
<reference evidence="2" key="1">
    <citation type="submission" date="2022-05" db="EMBL/GenBank/DDBJ databases">
        <authorList>
            <person name="Pankratov T."/>
        </authorList>
    </citation>
    <scope>NUCLEOTIDE SEQUENCE</scope>
    <source>
        <strain evidence="2">BP6-180914</strain>
    </source>
</reference>
<name>A0AA41Z541_9HYPH</name>
<sequence length="237" mass="26156">MSIFGRIADLFQAKTHKLLSSLEDPNETLDLSYEKMITGLQDTKRHLADVVAQQQSLHRQIGKADAEIAEAESDARTAVTADRDDLARAALVHKQDALAKRRTLDEALAAITPQVQKLVEYERRLADRIEQFRTQKEVMKTTYTAAQAQVKVTEALTGLGGHLGHTGDALRRVNEKVEGMRDKADAMGHMLEAGVLTDQFDDRSASKRELDVLKATSAVDDELAQLKASTTKVIPPL</sequence>
<dbReference type="AlphaFoldDB" id="A0AA41Z541"/>
<dbReference type="Proteomes" id="UP001165667">
    <property type="component" value="Unassembled WGS sequence"/>
</dbReference>
<protein>
    <submittedName>
        <fullName evidence="2">PspA/IM30 family protein</fullName>
    </submittedName>
</protein>
<dbReference type="Pfam" id="PF04012">
    <property type="entry name" value="PspA_IM30"/>
    <property type="match status" value="1"/>
</dbReference>
<dbReference type="RefSeq" id="WP_282589337.1">
    <property type="nucleotide sequence ID" value="NZ_JAMOIM010000078.1"/>
</dbReference>
<keyword evidence="3" id="KW-1185">Reference proteome</keyword>
<dbReference type="PANTHER" id="PTHR31088">
    <property type="entry name" value="MEMBRANE-ASSOCIATED PROTEIN VIPP1, CHLOROPLASTIC"/>
    <property type="match status" value="1"/>
</dbReference>
<accession>A0AA41Z541</accession>
<evidence type="ECO:0000313" key="2">
    <source>
        <dbReference type="EMBL" id="MCW6512960.1"/>
    </source>
</evidence>